<evidence type="ECO:0000313" key="2">
    <source>
        <dbReference type="EMBL" id="GAA2494026.1"/>
    </source>
</evidence>
<comment type="caution">
    <text evidence="2">The sequence shown here is derived from an EMBL/GenBank/DDBJ whole genome shotgun (WGS) entry which is preliminary data.</text>
</comment>
<proteinExistence type="predicted"/>
<reference evidence="2 3" key="1">
    <citation type="journal article" date="2019" name="Int. J. Syst. Evol. Microbiol.">
        <title>The Global Catalogue of Microorganisms (GCM) 10K type strain sequencing project: providing services to taxonomists for standard genome sequencing and annotation.</title>
        <authorList>
            <consortium name="The Broad Institute Genomics Platform"/>
            <consortium name="The Broad Institute Genome Sequencing Center for Infectious Disease"/>
            <person name="Wu L."/>
            <person name="Ma J."/>
        </authorList>
    </citation>
    <scope>NUCLEOTIDE SEQUENCE [LARGE SCALE GENOMIC DNA]</scope>
    <source>
        <strain evidence="2 3">JCM 5062</strain>
    </source>
</reference>
<feature type="domain" description="DUF6895" evidence="1">
    <location>
        <begin position="18"/>
        <end position="301"/>
    </location>
</feature>
<dbReference type="EMBL" id="BAAASR010000015">
    <property type="protein sequence ID" value="GAA2494026.1"/>
    <property type="molecule type" value="Genomic_DNA"/>
</dbReference>
<evidence type="ECO:0000259" key="1">
    <source>
        <dbReference type="Pfam" id="PF21836"/>
    </source>
</evidence>
<accession>A0ABN3M144</accession>
<protein>
    <recommendedName>
        <fullName evidence="1">DUF6895 domain-containing protein</fullName>
    </recommendedName>
</protein>
<dbReference type="Proteomes" id="UP001499942">
    <property type="component" value="Unassembled WGS sequence"/>
</dbReference>
<dbReference type="Pfam" id="PF21836">
    <property type="entry name" value="DUF6895"/>
    <property type="match status" value="1"/>
</dbReference>
<dbReference type="InterPro" id="IPR054190">
    <property type="entry name" value="DUF6895"/>
</dbReference>
<organism evidence="2 3">
    <name type="scientific">Streptomyces gobitricini</name>
    <dbReference type="NCBI Taxonomy" id="68211"/>
    <lineage>
        <taxon>Bacteria</taxon>
        <taxon>Bacillati</taxon>
        <taxon>Actinomycetota</taxon>
        <taxon>Actinomycetes</taxon>
        <taxon>Kitasatosporales</taxon>
        <taxon>Streptomycetaceae</taxon>
        <taxon>Streptomyces</taxon>
    </lineage>
</organism>
<sequence>MTATTAGTTTVDVRRVAEAALGWLSANRAGFRLGDDALEPDADVNTSWKPLGELAQTCVCVRRRTRPGTFLHDTATDLLEHAWRETRQGALFLDLQRLEPCATYPLEVYAAFASGGLRHPAYEDFTAHLVRTRSWRTTELLPNRLLSILNSERRSGLTPHEAAPGALRRTWLGGLPEPWTFERTAGYTLTHVVFHLTDWGHDVHGVPEDIADYLVTWLPAWLDSCVETSHWDLCCELLAVAASLPRPPAPELTEDAWAAVAEAQDGTGALTEMGRGPRGEDVLRVFANCYHSTLVAAFAATLTAARRPDGRDTDRPHPGVPA</sequence>
<evidence type="ECO:0000313" key="3">
    <source>
        <dbReference type="Proteomes" id="UP001499942"/>
    </source>
</evidence>
<dbReference type="RefSeq" id="WP_344360557.1">
    <property type="nucleotide sequence ID" value="NZ_BAAASR010000015.1"/>
</dbReference>
<name>A0ABN3M144_9ACTN</name>
<keyword evidence="3" id="KW-1185">Reference proteome</keyword>
<gene>
    <name evidence="2" type="ORF">GCM10010393_27510</name>
</gene>